<feature type="non-terminal residue" evidence="2">
    <location>
        <position position="144"/>
    </location>
</feature>
<evidence type="ECO:0000313" key="2">
    <source>
        <dbReference type="EMBL" id="GAI89630.1"/>
    </source>
</evidence>
<proteinExistence type="predicted"/>
<protein>
    <submittedName>
        <fullName evidence="2">Uncharacterized protein</fullName>
    </submittedName>
</protein>
<dbReference type="EMBL" id="BARW01024225">
    <property type="protein sequence ID" value="GAI89630.1"/>
    <property type="molecule type" value="Genomic_DNA"/>
</dbReference>
<name>X1TPY9_9ZZZZ</name>
<accession>X1TPY9</accession>
<dbReference type="AlphaFoldDB" id="X1TPY9"/>
<feature type="compositionally biased region" description="Basic and acidic residues" evidence="1">
    <location>
        <begin position="60"/>
        <end position="84"/>
    </location>
</feature>
<feature type="region of interest" description="Disordered" evidence="1">
    <location>
        <begin position="60"/>
        <end position="86"/>
    </location>
</feature>
<comment type="caution">
    <text evidence="2">The sequence shown here is derived from an EMBL/GenBank/DDBJ whole genome shotgun (WGS) entry which is preliminary data.</text>
</comment>
<sequence length="144" mass="16384">MRTSKSIADDFLKRKARADAEALREGEAEKAEAEKAEAEKADELIKVVIAEKLKEVEAEKAEASKPDEFEVRTTKPMSDLEVHTVEPVIPIEEKSIEEKPVEEKPVREKTVDRPAVVNKVRVRAKPVEENPGKPVVKKRWYDRI</sequence>
<reference evidence="2" key="1">
    <citation type="journal article" date="2014" name="Front. Microbiol.">
        <title>High frequency of phylogenetically diverse reductive dehalogenase-homologous genes in deep subseafloor sedimentary metagenomes.</title>
        <authorList>
            <person name="Kawai M."/>
            <person name="Futagami T."/>
            <person name="Toyoda A."/>
            <person name="Takaki Y."/>
            <person name="Nishi S."/>
            <person name="Hori S."/>
            <person name="Arai W."/>
            <person name="Tsubouchi T."/>
            <person name="Morono Y."/>
            <person name="Uchiyama I."/>
            <person name="Ito T."/>
            <person name="Fujiyama A."/>
            <person name="Inagaki F."/>
            <person name="Takami H."/>
        </authorList>
    </citation>
    <scope>NUCLEOTIDE SEQUENCE</scope>
    <source>
        <strain evidence="2">Expedition CK06-06</strain>
    </source>
</reference>
<evidence type="ECO:0000256" key="1">
    <source>
        <dbReference type="SAM" id="MobiDB-lite"/>
    </source>
</evidence>
<organism evidence="2">
    <name type="scientific">marine sediment metagenome</name>
    <dbReference type="NCBI Taxonomy" id="412755"/>
    <lineage>
        <taxon>unclassified sequences</taxon>
        <taxon>metagenomes</taxon>
        <taxon>ecological metagenomes</taxon>
    </lineage>
</organism>
<gene>
    <name evidence="2" type="ORF">S12H4_39980</name>
</gene>